<keyword evidence="2" id="KW-0472">Membrane</keyword>
<sequence length="343" mass="38141">MINVLFHISKFIISIRRSKIIRLFLLTILILFVGALGLNFFEKTPHVIDAFWWSFVTITTVGYGDITPSTVGGKIIGVVVMVFGIGLLGMFTATIASIFVEGKLKEGKGVKAVKVKDHFLICGWSYKAKEIIAELRADKKVKNKPIVIVADIPEKPLEDENTFFIHGEVNAEVMEKANLQEASIVMILSDENLDSYSRDAKVILNTLTIRKLNPHVYICVEISDAKNMQHGELAGANEIIVIGELSSNLLVQAALDHGITQIITELVSNRYGNELYKIKPPQNLVGLQFIEALRILKKEHNAIALAVESLNDKKLTANPPMEYIIQTGDHLILIAQERPNFGK</sequence>
<dbReference type="PRINTS" id="PR00169">
    <property type="entry name" value="KCHANNEL"/>
</dbReference>
<dbReference type="PANTHER" id="PTHR43833:SF9">
    <property type="entry name" value="POTASSIUM CHANNEL PROTEIN YUGO-RELATED"/>
    <property type="match status" value="1"/>
</dbReference>
<evidence type="ECO:0000313" key="5">
    <source>
        <dbReference type="Proteomes" id="UP000094056"/>
    </source>
</evidence>
<dbReference type="Pfam" id="PF22614">
    <property type="entry name" value="Slo-like_RCK"/>
    <property type="match status" value="1"/>
</dbReference>
<dbReference type="PANTHER" id="PTHR43833">
    <property type="entry name" value="POTASSIUM CHANNEL PROTEIN 2-RELATED-RELATED"/>
    <property type="match status" value="1"/>
</dbReference>
<dbReference type="PROSITE" id="PS51201">
    <property type="entry name" value="RCK_N"/>
    <property type="match status" value="1"/>
</dbReference>
<dbReference type="Gene3D" id="3.40.50.720">
    <property type="entry name" value="NAD(P)-binding Rossmann-like Domain"/>
    <property type="match status" value="1"/>
</dbReference>
<dbReference type="InterPro" id="IPR036291">
    <property type="entry name" value="NAD(P)-bd_dom_sf"/>
</dbReference>
<dbReference type="Proteomes" id="UP000094056">
    <property type="component" value="Unassembled WGS sequence"/>
</dbReference>
<evidence type="ECO:0000259" key="3">
    <source>
        <dbReference type="PROSITE" id="PS51201"/>
    </source>
</evidence>
<dbReference type="SUPFAM" id="SSF81324">
    <property type="entry name" value="Voltage-gated potassium channels"/>
    <property type="match status" value="1"/>
</dbReference>
<feature type="domain" description="RCK N-terminal" evidence="3">
    <location>
        <begin position="116"/>
        <end position="241"/>
    </location>
</feature>
<name>A0A1E3XAD6_9BACT</name>
<dbReference type="InterPro" id="IPR003148">
    <property type="entry name" value="RCK_N"/>
</dbReference>
<dbReference type="GO" id="GO:0005886">
    <property type="term" value="C:plasma membrane"/>
    <property type="evidence" value="ECO:0007669"/>
    <property type="project" value="UniProtKB-SubCell"/>
</dbReference>
<keyword evidence="2" id="KW-1133">Transmembrane helix</keyword>
<gene>
    <name evidence="4" type="ORF">SCARUB_02311</name>
</gene>
<evidence type="ECO:0000256" key="2">
    <source>
        <dbReference type="SAM" id="Phobius"/>
    </source>
</evidence>
<feature type="transmembrane region" description="Helical" evidence="2">
    <location>
        <begin position="20"/>
        <end position="41"/>
    </location>
</feature>
<protein>
    <submittedName>
        <fullName evidence="4">Potassium uptake system protein</fullName>
    </submittedName>
</protein>
<evidence type="ECO:0000313" key="4">
    <source>
        <dbReference type="EMBL" id="ODS32560.1"/>
    </source>
</evidence>
<dbReference type="InterPro" id="IPR013099">
    <property type="entry name" value="K_chnl_dom"/>
</dbReference>
<dbReference type="Pfam" id="PF06241">
    <property type="entry name" value="Castor_Poll_mid"/>
    <property type="match status" value="1"/>
</dbReference>
<dbReference type="InterPro" id="IPR050721">
    <property type="entry name" value="Trk_Ktr_HKT_K-transport"/>
</dbReference>
<dbReference type="Gene3D" id="1.10.287.70">
    <property type="match status" value="1"/>
</dbReference>
<dbReference type="InterPro" id="IPR010420">
    <property type="entry name" value="CASTOR/POLLUX/SYM8_dom"/>
</dbReference>
<dbReference type="SUPFAM" id="SSF51735">
    <property type="entry name" value="NAD(P)-binding Rossmann-fold domains"/>
    <property type="match status" value="1"/>
</dbReference>
<feature type="transmembrane region" description="Helical" evidence="2">
    <location>
        <begin position="75"/>
        <end position="100"/>
    </location>
</feature>
<comment type="subcellular location">
    <subcellularLocation>
        <location evidence="1">Cell membrane</location>
        <topology evidence="1">Multi-pass membrane protein</topology>
    </subcellularLocation>
</comment>
<evidence type="ECO:0000256" key="1">
    <source>
        <dbReference type="ARBA" id="ARBA00004651"/>
    </source>
</evidence>
<accession>A0A1E3XAD6</accession>
<comment type="caution">
    <text evidence="4">The sequence shown here is derived from an EMBL/GenBank/DDBJ whole genome shotgun (WGS) entry which is preliminary data.</text>
</comment>
<proteinExistence type="predicted"/>
<dbReference type="EMBL" id="MAYW01000057">
    <property type="protein sequence ID" value="ODS32560.1"/>
    <property type="molecule type" value="Genomic_DNA"/>
</dbReference>
<dbReference type="AlphaFoldDB" id="A0A1E3XAD6"/>
<organism evidence="4 5">
    <name type="scientific">Candidatus Scalindua rubra</name>
    <dbReference type="NCBI Taxonomy" id="1872076"/>
    <lineage>
        <taxon>Bacteria</taxon>
        <taxon>Pseudomonadati</taxon>
        <taxon>Planctomycetota</taxon>
        <taxon>Candidatus Brocadiia</taxon>
        <taxon>Candidatus Brocadiales</taxon>
        <taxon>Candidatus Scalinduaceae</taxon>
        <taxon>Candidatus Scalindua</taxon>
    </lineage>
</organism>
<keyword evidence="2" id="KW-0812">Transmembrane</keyword>
<dbReference type="GO" id="GO:0006813">
    <property type="term" value="P:potassium ion transport"/>
    <property type="evidence" value="ECO:0007669"/>
    <property type="project" value="InterPro"/>
</dbReference>
<dbReference type="Pfam" id="PF07885">
    <property type="entry name" value="Ion_trans_2"/>
    <property type="match status" value="1"/>
</dbReference>
<reference evidence="4 5" key="1">
    <citation type="submission" date="2016-07" db="EMBL/GenBank/DDBJ databases">
        <title>Draft genome of Scalindua rubra, obtained from a brine-seawater interface in the Red Sea, sheds light on salt adaptation in anammox bacteria.</title>
        <authorList>
            <person name="Speth D.R."/>
            <person name="Lagkouvardos I."/>
            <person name="Wang Y."/>
            <person name="Qian P.-Y."/>
            <person name="Dutilh B.E."/>
            <person name="Jetten M.S."/>
        </authorList>
    </citation>
    <scope>NUCLEOTIDE SEQUENCE [LARGE SCALE GENOMIC DNA]</scope>
    <source>
        <strain evidence="4">BSI-1</strain>
    </source>
</reference>